<accession>A0AAV4U9E7</accession>
<keyword evidence="2" id="KW-1185">Reference proteome</keyword>
<dbReference type="EMBL" id="BPLQ01010895">
    <property type="protein sequence ID" value="GIY54240.1"/>
    <property type="molecule type" value="Genomic_DNA"/>
</dbReference>
<organism evidence="1 2">
    <name type="scientific">Caerostris darwini</name>
    <dbReference type="NCBI Taxonomy" id="1538125"/>
    <lineage>
        <taxon>Eukaryota</taxon>
        <taxon>Metazoa</taxon>
        <taxon>Ecdysozoa</taxon>
        <taxon>Arthropoda</taxon>
        <taxon>Chelicerata</taxon>
        <taxon>Arachnida</taxon>
        <taxon>Araneae</taxon>
        <taxon>Araneomorphae</taxon>
        <taxon>Entelegynae</taxon>
        <taxon>Araneoidea</taxon>
        <taxon>Araneidae</taxon>
        <taxon>Caerostris</taxon>
    </lineage>
</organism>
<gene>
    <name evidence="1" type="ORF">CDAR_172041</name>
</gene>
<comment type="caution">
    <text evidence="1">The sequence shown here is derived from an EMBL/GenBank/DDBJ whole genome shotgun (WGS) entry which is preliminary data.</text>
</comment>
<protein>
    <submittedName>
        <fullName evidence="1">Uncharacterized protein</fullName>
    </submittedName>
</protein>
<evidence type="ECO:0000313" key="2">
    <source>
        <dbReference type="Proteomes" id="UP001054837"/>
    </source>
</evidence>
<dbReference type="Proteomes" id="UP001054837">
    <property type="component" value="Unassembled WGS sequence"/>
</dbReference>
<evidence type="ECO:0000313" key="1">
    <source>
        <dbReference type="EMBL" id="GIY54240.1"/>
    </source>
</evidence>
<dbReference type="AlphaFoldDB" id="A0AAV4U9E7"/>
<reference evidence="1 2" key="1">
    <citation type="submission" date="2021-06" db="EMBL/GenBank/DDBJ databases">
        <title>Caerostris darwini draft genome.</title>
        <authorList>
            <person name="Kono N."/>
            <person name="Arakawa K."/>
        </authorList>
    </citation>
    <scope>NUCLEOTIDE SEQUENCE [LARGE SCALE GENOMIC DNA]</scope>
</reference>
<name>A0AAV4U9E7_9ARAC</name>
<proteinExistence type="predicted"/>
<sequence length="90" mass="10163">MFRFDMWVKAILMSYYSSSWGNSGLLPALEDSGEMLKIISPLASASVLRHPEYFWDAICLQSRGFPPSHIWLILAFQFSAKHLHVCGSLG</sequence>